<evidence type="ECO:0000313" key="2">
    <source>
        <dbReference type="EMBL" id="CCQ45383.1"/>
    </source>
</evidence>
<evidence type="ECO:0000313" key="3">
    <source>
        <dbReference type="Proteomes" id="UP000035722"/>
    </source>
</evidence>
<protein>
    <submittedName>
        <fullName evidence="2">Uncharacterized protein</fullName>
    </submittedName>
</protein>
<organism evidence="2 3">
    <name type="scientific">Pseudarthrobacter siccitolerans</name>
    <dbReference type="NCBI Taxonomy" id="861266"/>
    <lineage>
        <taxon>Bacteria</taxon>
        <taxon>Bacillati</taxon>
        <taxon>Actinomycetota</taxon>
        <taxon>Actinomycetes</taxon>
        <taxon>Micrococcales</taxon>
        <taxon>Micrococcaceae</taxon>
        <taxon>Pseudarthrobacter</taxon>
    </lineage>
</organism>
<keyword evidence="3" id="KW-1185">Reference proteome</keyword>
<proteinExistence type="predicted"/>
<dbReference type="AlphaFoldDB" id="A0A024H051"/>
<name>A0A024H051_9MICC</name>
<dbReference type="Proteomes" id="UP000035722">
    <property type="component" value="Unassembled WGS sequence"/>
</dbReference>
<accession>A0A024H051</accession>
<dbReference type="EMBL" id="CAQI01000035">
    <property type="protein sequence ID" value="CCQ45383.1"/>
    <property type="molecule type" value="Genomic_DNA"/>
</dbReference>
<evidence type="ECO:0000256" key="1">
    <source>
        <dbReference type="SAM" id="MobiDB-lite"/>
    </source>
</evidence>
<comment type="caution">
    <text evidence="2">The sequence shown here is derived from an EMBL/GenBank/DDBJ whole genome shotgun (WGS) entry which is preliminary data.</text>
</comment>
<reference evidence="3" key="1">
    <citation type="journal article" date="2014" name="Genome Announc.">
        <title>Genome Sequence of Arthrobacter siccitolerans 4J27, a Xeroprotectant-Producing Desiccation-Tolerant Microorganism.</title>
        <authorList>
            <person name="Manzanera M."/>
            <person name="Santa-Cruz-Calvo L."/>
            <person name="Vilchez J.I."/>
            <person name="Garcia-Fontana C."/>
            <person name="Silva-Castro G.A."/>
            <person name="Calvo C."/>
            <person name="Gonzalez-Lopez J."/>
        </authorList>
    </citation>
    <scope>NUCLEOTIDE SEQUENCE [LARGE SCALE GENOMIC DNA]</scope>
    <source>
        <strain evidence="3">4J27</strain>
    </source>
</reference>
<sequence length="47" mass="4942">MRHAFQPSGGGRGGCGIVLKPWKRAQAPGSHQNQPRTGAPPILPGLR</sequence>
<feature type="region of interest" description="Disordered" evidence="1">
    <location>
        <begin position="1"/>
        <end position="47"/>
    </location>
</feature>
<gene>
    <name evidence="2" type="ORF">ARTSIC4J27_1323</name>
</gene>